<dbReference type="RefSeq" id="WP_126641518.1">
    <property type="nucleotide sequence ID" value="NZ_BIFH01000034.1"/>
</dbReference>
<organism evidence="3 4">
    <name type="scientific">Embleya hyalina</name>
    <dbReference type="NCBI Taxonomy" id="516124"/>
    <lineage>
        <taxon>Bacteria</taxon>
        <taxon>Bacillati</taxon>
        <taxon>Actinomycetota</taxon>
        <taxon>Actinomycetes</taxon>
        <taxon>Kitasatosporales</taxon>
        <taxon>Streptomycetaceae</taxon>
        <taxon>Embleya</taxon>
    </lineage>
</organism>
<proteinExistence type="predicted"/>
<name>A0A401YYN4_9ACTN</name>
<reference evidence="3 4" key="1">
    <citation type="submission" date="2018-12" db="EMBL/GenBank/DDBJ databases">
        <title>Draft genome sequence of Embleya hyalina NBRC 13850T.</title>
        <authorList>
            <person name="Komaki H."/>
            <person name="Hosoyama A."/>
            <person name="Kimura A."/>
            <person name="Ichikawa N."/>
            <person name="Tamura T."/>
        </authorList>
    </citation>
    <scope>NUCLEOTIDE SEQUENCE [LARGE SCALE GENOMIC DNA]</scope>
    <source>
        <strain evidence="3 4">NBRC 13850</strain>
    </source>
</reference>
<evidence type="ECO:0000313" key="3">
    <source>
        <dbReference type="EMBL" id="GCD99742.1"/>
    </source>
</evidence>
<feature type="transmembrane region" description="Helical" evidence="1">
    <location>
        <begin position="44"/>
        <end position="65"/>
    </location>
</feature>
<comment type="caution">
    <text evidence="3">The sequence shown here is derived from an EMBL/GenBank/DDBJ whole genome shotgun (WGS) entry which is preliminary data.</text>
</comment>
<keyword evidence="1" id="KW-1133">Transmembrane helix</keyword>
<keyword evidence="1" id="KW-0472">Membrane</keyword>
<feature type="signal peptide" evidence="2">
    <location>
        <begin position="1"/>
        <end position="34"/>
    </location>
</feature>
<feature type="chain" id="PRO_5019060096" evidence="2">
    <location>
        <begin position="35"/>
        <end position="114"/>
    </location>
</feature>
<keyword evidence="1" id="KW-0812">Transmembrane</keyword>
<keyword evidence="4" id="KW-1185">Reference proteome</keyword>
<dbReference type="Proteomes" id="UP000286931">
    <property type="component" value="Unassembled WGS sequence"/>
</dbReference>
<accession>A0A401YYN4</accession>
<sequence>MPANNRTRRTRLARGAVVATGALVLALTPAAAYAADTTKSSVAGTGGSAVSITTGVLAVATALYLAYRRGTVLLVLLAIAAGAMLSGTSFAATLSDLTDHLAHAVVDAVTAALS</sequence>
<gene>
    <name evidence="3" type="ORF">EHYA_07464</name>
</gene>
<evidence type="ECO:0000256" key="2">
    <source>
        <dbReference type="SAM" id="SignalP"/>
    </source>
</evidence>
<protein>
    <submittedName>
        <fullName evidence="3">Uncharacterized protein</fullName>
    </submittedName>
</protein>
<feature type="transmembrane region" description="Helical" evidence="1">
    <location>
        <begin position="72"/>
        <end position="92"/>
    </location>
</feature>
<dbReference type="AlphaFoldDB" id="A0A401YYN4"/>
<evidence type="ECO:0000313" key="4">
    <source>
        <dbReference type="Proteomes" id="UP000286931"/>
    </source>
</evidence>
<keyword evidence="2" id="KW-0732">Signal</keyword>
<dbReference type="PROSITE" id="PS51318">
    <property type="entry name" value="TAT"/>
    <property type="match status" value="1"/>
</dbReference>
<dbReference type="InterPro" id="IPR006311">
    <property type="entry name" value="TAT_signal"/>
</dbReference>
<dbReference type="EMBL" id="BIFH01000034">
    <property type="protein sequence ID" value="GCD99742.1"/>
    <property type="molecule type" value="Genomic_DNA"/>
</dbReference>
<evidence type="ECO:0000256" key="1">
    <source>
        <dbReference type="SAM" id="Phobius"/>
    </source>
</evidence>